<evidence type="ECO:0000313" key="2">
    <source>
        <dbReference type="EMBL" id="GAA4394569.1"/>
    </source>
</evidence>
<gene>
    <name evidence="2" type="ORF">GCM10023167_24130</name>
</gene>
<comment type="caution">
    <text evidence="2">The sequence shown here is derived from an EMBL/GenBank/DDBJ whole genome shotgun (WGS) entry which is preliminary data.</text>
</comment>
<dbReference type="Proteomes" id="UP001500642">
    <property type="component" value="Unassembled WGS sequence"/>
</dbReference>
<sequence>MAALLTKVKARMTIHAHRRTRGLLQGDYASVFHGHSLDFDDLREYVPGDEVRDIDWKATARHSTPLVKRYVAHRRHALALVVDSGMDFEAVAASGEPKRELAILLAGMAGYLAVRHGDDVMLVHGDARTTRSTPSKGTEAHLEQLLRRIQAAGRNSAGSRIATQLQWVADTLRRRMIVLVIADDTPVSEEHLPLLRRLAAQHEIMWLTIADADLSALGGTAGTPYDVLAAEPTGVPDELLSGRALWDEYHRAETARRAQTEQTLRRAGIPHVRVAHSHEALWQLRRLMKRQRRERR</sequence>
<dbReference type="RefSeq" id="WP_295689607.1">
    <property type="nucleotide sequence ID" value="NZ_BAABGL010000033.1"/>
</dbReference>
<evidence type="ECO:0000313" key="3">
    <source>
        <dbReference type="Proteomes" id="UP001500642"/>
    </source>
</evidence>
<keyword evidence="3" id="KW-1185">Reference proteome</keyword>
<evidence type="ECO:0000259" key="1">
    <source>
        <dbReference type="Pfam" id="PF01882"/>
    </source>
</evidence>
<dbReference type="EMBL" id="BAABGL010000033">
    <property type="protein sequence ID" value="GAA4394569.1"/>
    <property type="molecule type" value="Genomic_DNA"/>
</dbReference>
<dbReference type="PANTHER" id="PTHR33608:SF6">
    <property type="entry name" value="BLL2464 PROTEIN"/>
    <property type="match status" value="1"/>
</dbReference>
<proteinExistence type="predicted"/>
<dbReference type="Pfam" id="PF01882">
    <property type="entry name" value="DUF58"/>
    <property type="match status" value="1"/>
</dbReference>
<accession>A0ABP8JQL8</accession>
<dbReference type="PANTHER" id="PTHR33608">
    <property type="entry name" value="BLL2464 PROTEIN"/>
    <property type="match status" value="1"/>
</dbReference>
<name>A0ABP8JQL8_9MICO</name>
<protein>
    <submittedName>
        <fullName evidence="2">DUF58 domain-containing protein</fullName>
    </submittedName>
</protein>
<organism evidence="2 3">
    <name type="scientific">Brevibacterium pityocampae</name>
    <dbReference type="NCBI Taxonomy" id="506594"/>
    <lineage>
        <taxon>Bacteria</taxon>
        <taxon>Bacillati</taxon>
        <taxon>Actinomycetota</taxon>
        <taxon>Actinomycetes</taxon>
        <taxon>Micrococcales</taxon>
        <taxon>Brevibacteriaceae</taxon>
        <taxon>Brevibacterium</taxon>
    </lineage>
</organism>
<dbReference type="InterPro" id="IPR002881">
    <property type="entry name" value="DUF58"/>
</dbReference>
<reference evidence="3" key="1">
    <citation type="journal article" date="2019" name="Int. J. Syst. Evol. Microbiol.">
        <title>The Global Catalogue of Microorganisms (GCM) 10K type strain sequencing project: providing services to taxonomists for standard genome sequencing and annotation.</title>
        <authorList>
            <consortium name="The Broad Institute Genomics Platform"/>
            <consortium name="The Broad Institute Genome Sequencing Center for Infectious Disease"/>
            <person name="Wu L."/>
            <person name="Ma J."/>
        </authorList>
    </citation>
    <scope>NUCLEOTIDE SEQUENCE [LARGE SCALE GENOMIC DNA]</scope>
    <source>
        <strain evidence="3">JCM 17808</strain>
    </source>
</reference>
<feature type="domain" description="DUF58" evidence="1">
    <location>
        <begin position="41"/>
        <end position="213"/>
    </location>
</feature>